<accession>A0ACB9P4H4</accession>
<evidence type="ECO:0000313" key="2">
    <source>
        <dbReference type="Proteomes" id="UP000828941"/>
    </source>
</evidence>
<comment type="caution">
    <text evidence="1">The sequence shown here is derived from an EMBL/GenBank/DDBJ whole genome shotgun (WGS) entry which is preliminary data.</text>
</comment>
<protein>
    <submittedName>
        <fullName evidence="1">Uncharacterized protein</fullName>
    </submittedName>
</protein>
<reference evidence="1 2" key="1">
    <citation type="journal article" date="2022" name="DNA Res.">
        <title>Chromosomal-level genome assembly of the orchid tree Bauhinia variegata (Leguminosae; Cercidoideae) supports the allotetraploid origin hypothesis of Bauhinia.</title>
        <authorList>
            <person name="Zhong Y."/>
            <person name="Chen Y."/>
            <person name="Zheng D."/>
            <person name="Pang J."/>
            <person name="Liu Y."/>
            <person name="Luo S."/>
            <person name="Meng S."/>
            <person name="Qian L."/>
            <person name="Wei D."/>
            <person name="Dai S."/>
            <person name="Zhou R."/>
        </authorList>
    </citation>
    <scope>NUCLEOTIDE SEQUENCE [LARGE SCALE GENOMIC DNA]</scope>
    <source>
        <strain evidence="1">BV-YZ2020</strain>
    </source>
</reference>
<gene>
    <name evidence="1" type="ORF">L6164_011050</name>
</gene>
<keyword evidence="2" id="KW-1185">Reference proteome</keyword>
<evidence type="ECO:0000313" key="1">
    <source>
        <dbReference type="EMBL" id="KAI4343737.1"/>
    </source>
</evidence>
<name>A0ACB9P4H4_BAUVA</name>
<dbReference type="Proteomes" id="UP000828941">
    <property type="component" value="Chromosome 5"/>
</dbReference>
<sequence length="314" mass="35627">MEKLYGFHCTGDSSMALPSPPTTDDHTINPLNWTPVSGPNQLASSSSSNIAVATSPAVAEAEVSLEFQEQEQNHLSETLAAKIASHPLYPKLLDAYIDLHKVGAPPEMVELLKEIGDESSGFCQEPTCLSADPELDNFMEMYYDLLVKFKSDLSKPFDEATAFLNDMEKQLNYLCTADNIPDIESTISSGEDFSKEDKDANACKRVYEDRELKDKLLRRYSGYISGLKHEFSKKKKQEKLPKEATQILLAWWNIHFKWPYPTEADKVALAEWTGLDQKQINNWFINQRKRHWKPTEEMQAAVLEGLYGPFYTSD</sequence>
<proteinExistence type="predicted"/>
<dbReference type="EMBL" id="CM039430">
    <property type="protein sequence ID" value="KAI4343737.1"/>
    <property type="molecule type" value="Genomic_DNA"/>
</dbReference>
<organism evidence="1 2">
    <name type="scientific">Bauhinia variegata</name>
    <name type="common">Purple orchid tree</name>
    <name type="synonym">Phanera variegata</name>
    <dbReference type="NCBI Taxonomy" id="167791"/>
    <lineage>
        <taxon>Eukaryota</taxon>
        <taxon>Viridiplantae</taxon>
        <taxon>Streptophyta</taxon>
        <taxon>Embryophyta</taxon>
        <taxon>Tracheophyta</taxon>
        <taxon>Spermatophyta</taxon>
        <taxon>Magnoliopsida</taxon>
        <taxon>eudicotyledons</taxon>
        <taxon>Gunneridae</taxon>
        <taxon>Pentapetalae</taxon>
        <taxon>rosids</taxon>
        <taxon>fabids</taxon>
        <taxon>Fabales</taxon>
        <taxon>Fabaceae</taxon>
        <taxon>Cercidoideae</taxon>
        <taxon>Cercideae</taxon>
        <taxon>Bauhiniinae</taxon>
        <taxon>Bauhinia</taxon>
    </lineage>
</organism>